<evidence type="ECO:0000256" key="2">
    <source>
        <dbReference type="PROSITE-ProRule" id="PRU00169"/>
    </source>
</evidence>
<dbReference type="PROSITE" id="PS50110">
    <property type="entry name" value="RESPONSE_REGULATORY"/>
    <property type="match status" value="1"/>
</dbReference>
<dbReference type="InterPro" id="IPR019734">
    <property type="entry name" value="TPR_rpt"/>
</dbReference>
<dbReference type="InterPro" id="IPR001789">
    <property type="entry name" value="Sig_transdc_resp-reg_receiver"/>
</dbReference>
<comment type="caution">
    <text evidence="2">Lacks conserved residue(s) required for the propagation of feature annotation.</text>
</comment>
<dbReference type="PROSITE" id="PS50005">
    <property type="entry name" value="TPR"/>
    <property type="match status" value="1"/>
</dbReference>
<name>A0A2W5TXD4_9BACT</name>
<sequence length="741" mass="80309">MALSTNLSPTEAQLTTSPTPKPLVLVVDPDESTRSVLEVALGRDGFEVWSAGSGKQGLSLLTGRLPDVIVLESDLGGEEGFTFVAQIRGDERLMKIPVLLLARADDENVEAMADVVGVDDFIQKPAFARDISALVRVELARRAGGALVFDAAQLPPVQLLRAMLSCPRSGRLFLVNGRAEIRFRAGKIIDARFDGRGGTIDAVVRALALTRGGYKLVLEPVNGFAELQCGLREVVELVSPRLQKWARVMARSLPLDSRLTVDFTRLATGLKAMPDELNHVVQLFDGFRSTEQVLLDSPLTETLTLEVATRLYLMGVLTPARGTEDELLVLRPMPRLFEPRASEAQELMDKLFAGTAEIRSEGAHEEDEDWYPKAVQGSGLDVAEPDGGWTSAPVPTVLSEGLAPDVLRQIDAFQLPMQVEPKQETPAAEAAKDFVRTEPSMGADTVMELALMRASEGQSIESIEDDLNARLMEVDAPRGDRQARIDTPYVEMPQVGLSRINTPAVDMKPVLARAQTPVVDMKTVEADAAASFFAAPQAAATELDEEPVVPIRKPRNVWPFVAAAILIGMLAVMFEARVSEEQSVVSAPPPAVVVAPATVTPPPSLPDIEEPEFYDEAALVPEVSAIDISENLAEATKLYERGQYKKAISILEQAVVADPGAVNAWNLLGLARYDFGDVKGARAAADQVLTLEPKNGRVQILLATLHFDANEKELGRSALQKYLELEPNGPHVDEAKALLKQ</sequence>
<dbReference type="InterPro" id="IPR050595">
    <property type="entry name" value="Bact_response_regulator"/>
</dbReference>
<dbReference type="CDD" id="cd00156">
    <property type="entry name" value="REC"/>
    <property type="match status" value="1"/>
</dbReference>
<dbReference type="SUPFAM" id="SSF48452">
    <property type="entry name" value="TPR-like"/>
    <property type="match status" value="1"/>
</dbReference>
<dbReference type="PANTHER" id="PTHR44591">
    <property type="entry name" value="STRESS RESPONSE REGULATOR PROTEIN 1"/>
    <property type="match status" value="1"/>
</dbReference>
<feature type="domain" description="Response regulatory" evidence="5">
    <location>
        <begin position="23"/>
        <end position="139"/>
    </location>
</feature>
<dbReference type="GO" id="GO:0000160">
    <property type="term" value="P:phosphorelay signal transduction system"/>
    <property type="evidence" value="ECO:0007669"/>
    <property type="project" value="InterPro"/>
</dbReference>
<evidence type="ECO:0000313" key="6">
    <source>
        <dbReference type="EMBL" id="PZR16015.1"/>
    </source>
</evidence>
<feature type="compositionally biased region" description="Polar residues" evidence="4">
    <location>
        <begin position="1"/>
        <end position="18"/>
    </location>
</feature>
<dbReference type="InterPro" id="IPR011006">
    <property type="entry name" value="CheY-like_superfamily"/>
</dbReference>
<keyword evidence="3" id="KW-0802">TPR repeat</keyword>
<feature type="repeat" description="TPR" evidence="3">
    <location>
        <begin position="662"/>
        <end position="695"/>
    </location>
</feature>
<evidence type="ECO:0000313" key="7">
    <source>
        <dbReference type="Proteomes" id="UP000249061"/>
    </source>
</evidence>
<organism evidence="6 7">
    <name type="scientific">Archangium gephyra</name>
    <dbReference type="NCBI Taxonomy" id="48"/>
    <lineage>
        <taxon>Bacteria</taxon>
        <taxon>Pseudomonadati</taxon>
        <taxon>Myxococcota</taxon>
        <taxon>Myxococcia</taxon>
        <taxon>Myxococcales</taxon>
        <taxon>Cystobacterineae</taxon>
        <taxon>Archangiaceae</taxon>
        <taxon>Archangium</taxon>
    </lineage>
</organism>
<dbReference type="Gene3D" id="1.25.40.10">
    <property type="entry name" value="Tetratricopeptide repeat domain"/>
    <property type="match status" value="1"/>
</dbReference>
<protein>
    <recommendedName>
        <fullName evidence="5">Response regulatory domain-containing protein</fullName>
    </recommendedName>
</protein>
<dbReference type="SMART" id="SM00028">
    <property type="entry name" value="TPR"/>
    <property type="match status" value="3"/>
</dbReference>
<proteinExistence type="predicted"/>
<evidence type="ECO:0000259" key="5">
    <source>
        <dbReference type="PROSITE" id="PS50110"/>
    </source>
</evidence>
<keyword evidence="1" id="KW-0597">Phosphoprotein</keyword>
<dbReference type="InterPro" id="IPR011990">
    <property type="entry name" value="TPR-like_helical_dom_sf"/>
</dbReference>
<comment type="caution">
    <text evidence="6">The sequence shown here is derived from an EMBL/GenBank/DDBJ whole genome shotgun (WGS) entry which is preliminary data.</text>
</comment>
<evidence type="ECO:0000256" key="3">
    <source>
        <dbReference type="PROSITE-ProRule" id="PRU00339"/>
    </source>
</evidence>
<feature type="region of interest" description="Disordered" evidence="4">
    <location>
        <begin position="1"/>
        <end position="21"/>
    </location>
</feature>
<dbReference type="AlphaFoldDB" id="A0A2W5TXD4"/>
<dbReference type="Proteomes" id="UP000249061">
    <property type="component" value="Unassembled WGS sequence"/>
</dbReference>
<dbReference type="Gene3D" id="3.40.50.2300">
    <property type="match status" value="1"/>
</dbReference>
<gene>
    <name evidence="6" type="ORF">DI536_06865</name>
</gene>
<evidence type="ECO:0000256" key="1">
    <source>
        <dbReference type="ARBA" id="ARBA00022553"/>
    </source>
</evidence>
<accession>A0A2W5TXD4</accession>
<evidence type="ECO:0000256" key="4">
    <source>
        <dbReference type="SAM" id="MobiDB-lite"/>
    </source>
</evidence>
<dbReference type="PANTHER" id="PTHR44591:SF18">
    <property type="entry name" value="REGULATORY PROTEIN"/>
    <property type="match status" value="1"/>
</dbReference>
<dbReference type="SMART" id="SM00448">
    <property type="entry name" value="REC"/>
    <property type="match status" value="1"/>
</dbReference>
<dbReference type="SUPFAM" id="SSF52172">
    <property type="entry name" value="CheY-like"/>
    <property type="match status" value="1"/>
</dbReference>
<dbReference type="Pfam" id="PF00072">
    <property type="entry name" value="Response_reg"/>
    <property type="match status" value="1"/>
</dbReference>
<dbReference type="EMBL" id="QFQP01000004">
    <property type="protein sequence ID" value="PZR16015.1"/>
    <property type="molecule type" value="Genomic_DNA"/>
</dbReference>
<dbReference type="Pfam" id="PF13432">
    <property type="entry name" value="TPR_16"/>
    <property type="match status" value="1"/>
</dbReference>
<reference evidence="6 7" key="1">
    <citation type="submission" date="2017-08" db="EMBL/GenBank/DDBJ databases">
        <title>Infants hospitalized years apart are colonized by the same room-sourced microbial strains.</title>
        <authorList>
            <person name="Brooks B."/>
            <person name="Olm M.R."/>
            <person name="Firek B.A."/>
            <person name="Baker R."/>
            <person name="Thomas B.C."/>
            <person name="Morowitz M.J."/>
            <person name="Banfield J.F."/>
        </authorList>
    </citation>
    <scope>NUCLEOTIDE SEQUENCE [LARGE SCALE GENOMIC DNA]</scope>
    <source>
        <strain evidence="6">S2_003_000_R2_14</strain>
    </source>
</reference>